<evidence type="ECO:0000256" key="6">
    <source>
        <dbReference type="ARBA" id="ARBA00022786"/>
    </source>
</evidence>
<dbReference type="Gene3D" id="1.20.120.1750">
    <property type="match status" value="1"/>
</dbReference>
<keyword evidence="13" id="KW-1185">Reference proteome</keyword>
<evidence type="ECO:0000259" key="9">
    <source>
        <dbReference type="PROSITE" id="PS50089"/>
    </source>
</evidence>
<accession>A0A9N8WPR8</accession>
<dbReference type="SUPFAM" id="SSF54495">
    <property type="entry name" value="UBC-like"/>
    <property type="match status" value="1"/>
</dbReference>
<evidence type="ECO:0000256" key="2">
    <source>
        <dbReference type="ARBA" id="ARBA00022679"/>
    </source>
</evidence>
<dbReference type="SUPFAM" id="SSF57850">
    <property type="entry name" value="RING/U-box"/>
    <property type="match status" value="2"/>
</dbReference>
<dbReference type="GO" id="GO:0004842">
    <property type="term" value="F:ubiquitin-protein transferase activity"/>
    <property type="evidence" value="ECO:0007669"/>
    <property type="project" value="InterPro"/>
</dbReference>
<keyword evidence="2" id="KW-0808">Transferase</keyword>
<dbReference type="CDD" id="cd23820">
    <property type="entry name" value="RWD_RNF14"/>
    <property type="match status" value="1"/>
</dbReference>
<dbReference type="PROSITE" id="PS50089">
    <property type="entry name" value="ZF_RING_2"/>
    <property type="match status" value="1"/>
</dbReference>
<dbReference type="CDD" id="cd20354">
    <property type="entry name" value="Rcat_RBR_RNF14"/>
    <property type="match status" value="1"/>
</dbReference>
<dbReference type="EMBL" id="CAJVPZ010001434">
    <property type="protein sequence ID" value="CAG8492359.1"/>
    <property type="molecule type" value="Genomic_DNA"/>
</dbReference>
<dbReference type="Pfam" id="PF22191">
    <property type="entry name" value="IBR_1"/>
    <property type="match status" value="1"/>
</dbReference>
<feature type="domain" description="RING-type" evidence="9">
    <location>
        <begin position="180"/>
        <end position="226"/>
    </location>
</feature>
<organism evidence="12 13">
    <name type="scientific">Racocetra fulgida</name>
    <dbReference type="NCBI Taxonomy" id="60492"/>
    <lineage>
        <taxon>Eukaryota</taxon>
        <taxon>Fungi</taxon>
        <taxon>Fungi incertae sedis</taxon>
        <taxon>Mucoromycota</taxon>
        <taxon>Glomeromycotina</taxon>
        <taxon>Glomeromycetes</taxon>
        <taxon>Diversisporales</taxon>
        <taxon>Gigasporaceae</taxon>
        <taxon>Racocetra</taxon>
    </lineage>
</organism>
<evidence type="ECO:0000256" key="1">
    <source>
        <dbReference type="ARBA" id="ARBA00004906"/>
    </source>
</evidence>
<dbReference type="InterPro" id="IPR006575">
    <property type="entry name" value="RWD_dom"/>
</dbReference>
<evidence type="ECO:0000313" key="13">
    <source>
        <dbReference type="Proteomes" id="UP000789396"/>
    </source>
</evidence>
<evidence type="ECO:0000256" key="7">
    <source>
        <dbReference type="ARBA" id="ARBA00022833"/>
    </source>
</evidence>
<reference evidence="12" key="1">
    <citation type="submission" date="2021-06" db="EMBL/GenBank/DDBJ databases">
        <authorList>
            <person name="Kallberg Y."/>
            <person name="Tangrot J."/>
            <person name="Rosling A."/>
        </authorList>
    </citation>
    <scope>NUCLEOTIDE SEQUENCE</scope>
    <source>
        <strain evidence="12">IN212</strain>
    </source>
</reference>
<dbReference type="Pfam" id="PF05773">
    <property type="entry name" value="RWD"/>
    <property type="match status" value="1"/>
</dbReference>
<protein>
    <submittedName>
        <fullName evidence="12">5975_t:CDS:1</fullName>
    </submittedName>
</protein>
<comment type="caution">
    <text evidence="12">The sequence shown here is derived from an EMBL/GenBank/DDBJ whole genome shotgun (WGS) entry which is preliminary data.</text>
</comment>
<keyword evidence="7" id="KW-0862">Zinc</keyword>
<dbReference type="InterPro" id="IPR031127">
    <property type="entry name" value="E3_UB_ligase_RBR"/>
</dbReference>
<keyword evidence="3" id="KW-0479">Metal-binding</keyword>
<dbReference type="Gene3D" id="3.30.40.10">
    <property type="entry name" value="Zinc/RING finger domain, C3HC4 (zinc finger)"/>
    <property type="match status" value="1"/>
</dbReference>
<comment type="pathway">
    <text evidence="1">Protein modification; protein ubiquitination.</text>
</comment>
<evidence type="ECO:0000259" key="11">
    <source>
        <dbReference type="PROSITE" id="PS51873"/>
    </source>
</evidence>
<dbReference type="InterPro" id="IPR044066">
    <property type="entry name" value="TRIAD_supradom"/>
</dbReference>
<feature type="domain" description="RING-type" evidence="11">
    <location>
        <begin position="176"/>
        <end position="386"/>
    </location>
</feature>
<gene>
    <name evidence="12" type="ORF">RFULGI_LOCUS2043</name>
</gene>
<evidence type="ECO:0000256" key="8">
    <source>
        <dbReference type="PROSITE-ProRule" id="PRU00175"/>
    </source>
</evidence>
<dbReference type="InterPro" id="IPR001841">
    <property type="entry name" value="Znf_RING"/>
</dbReference>
<evidence type="ECO:0000256" key="5">
    <source>
        <dbReference type="ARBA" id="ARBA00022771"/>
    </source>
</evidence>
<dbReference type="InterPro" id="IPR017907">
    <property type="entry name" value="Znf_RING_CS"/>
</dbReference>
<evidence type="ECO:0000256" key="3">
    <source>
        <dbReference type="ARBA" id="ARBA00022723"/>
    </source>
</evidence>
<dbReference type="OrthoDB" id="1431934at2759"/>
<keyword evidence="4" id="KW-0677">Repeat</keyword>
<keyword evidence="6" id="KW-0833">Ubl conjugation pathway</keyword>
<dbReference type="FunFam" id="3.30.40.10:FF:000416">
    <property type="entry name" value="RBR-type E3 ubiquitin transferase"/>
    <property type="match status" value="1"/>
</dbReference>
<dbReference type="AlphaFoldDB" id="A0A9N8WPR8"/>
<dbReference type="PROSITE" id="PS51873">
    <property type="entry name" value="TRIAD"/>
    <property type="match status" value="1"/>
</dbReference>
<dbReference type="Pfam" id="PF14634">
    <property type="entry name" value="zf-RING_5"/>
    <property type="match status" value="1"/>
</dbReference>
<dbReference type="PROSITE" id="PS00518">
    <property type="entry name" value="ZF_RING_1"/>
    <property type="match status" value="1"/>
</dbReference>
<name>A0A9N8WPR8_9GLOM</name>
<evidence type="ECO:0000256" key="4">
    <source>
        <dbReference type="ARBA" id="ARBA00022737"/>
    </source>
</evidence>
<dbReference type="PANTHER" id="PTHR11685">
    <property type="entry name" value="RBR FAMILY RING FINGER AND IBR DOMAIN-CONTAINING"/>
    <property type="match status" value="1"/>
</dbReference>
<evidence type="ECO:0000313" key="12">
    <source>
        <dbReference type="EMBL" id="CAG8492359.1"/>
    </source>
</evidence>
<dbReference type="Gene3D" id="3.10.110.10">
    <property type="entry name" value="Ubiquitin Conjugating Enzyme"/>
    <property type="match status" value="1"/>
</dbReference>
<dbReference type="InterPro" id="IPR016135">
    <property type="entry name" value="UBQ-conjugating_enzyme/RWD"/>
</dbReference>
<dbReference type="InterPro" id="IPR047548">
    <property type="entry name" value="Rcat_RBR_RNF14"/>
</dbReference>
<dbReference type="GO" id="GO:0008270">
    <property type="term" value="F:zinc ion binding"/>
    <property type="evidence" value="ECO:0007669"/>
    <property type="project" value="UniProtKB-KW"/>
</dbReference>
<proteinExistence type="predicted"/>
<dbReference type="Proteomes" id="UP000789396">
    <property type="component" value="Unassembled WGS sequence"/>
</dbReference>
<dbReference type="SMART" id="SM00591">
    <property type="entry name" value="RWD"/>
    <property type="match status" value="1"/>
</dbReference>
<sequence length="404" mass="47163">MFDSEDDCQIQQENEIMAIKAIYEQDFTYTENTKAPRFRGALSIKIFLSQESLIFFTGGRNGGDPPLKVRYLPPVKIIFSMPSDYPSQEALEFELECLWMRWDWLRKLERKLLQIWEEKKDVVLDHFAEFIQHEALDYLQISFPLRLNDDYIGGSMLKTIIHTYNQQAMNLDFANDHFNCGICLEEKRGERCFQLRTCQHVFCQECLREYFVMLIREGFILQIKCPDPGCKSQHKLAGDEVTEIVGAEMGKRYSDLLEKQKLETDPLVTFCPPSTPCHMDNTKKIVEEYMKADESTKAIMELRYGTKNLEKLVRDANAELETSKWVKSNTQPCPQCETPIEKSMGCNHMLCTRCETHFCYLCGLWIDPKEPYQHFNDSKSPCNQRLFDGVNVDDFDIPDDFVII</sequence>
<evidence type="ECO:0000259" key="10">
    <source>
        <dbReference type="PROSITE" id="PS50908"/>
    </source>
</evidence>
<dbReference type="PROSITE" id="PS50908">
    <property type="entry name" value="RWD"/>
    <property type="match status" value="1"/>
</dbReference>
<keyword evidence="5 8" id="KW-0863">Zinc-finger</keyword>
<dbReference type="InterPro" id="IPR013083">
    <property type="entry name" value="Znf_RING/FYVE/PHD"/>
</dbReference>
<feature type="domain" description="RWD" evidence="10">
    <location>
        <begin position="14"/>
        <end position="138"/>
    </location>
</feature>
<dbReference type="GO" id="GO:0016567">
    <property type="term" value="P:protein ubiquitination"/>
    <property type="evidence" value="ECO:0007669"/>
    <property type="project" value="InterPro"/>
</dbReference>